<evidence type="ECO:0000313" key="12">
    <source>
        <dbReference type="EMBL" id="KAG5675365.1"/>
    </source>
</evidence>
<feature type="active site" description="Nucleophile" evidence="6">
    <location>
        <position position="287"/>
    </location>
</feature>
<dbReference type="GO" id="GO:0004565">
    <property type="term" value="F:beta-galactosidase activity"/>
    <property type="evidence" value="ECO:0007669"/>
    <property type="project" value="InterPro"/>
</dbReference>
<dbReference type="Proteomes" id="UP001107558">
    <property type="component" value="Chromosome 2"/>
</dbReference>
<evidence type="ECO:0000256" key="3">
    <source>
        <dbReference type="ARBA" id="ARBA00022801"/>
    </source>
</evidence>
<keyword evidence="8" id="KW-0812">Transmembrane</keyword>
<dbReference type="Gene3D" id="2.60.120.260">
    <property type="entry name" value="Galactose-binding domain-like"/>
    <property type="match status" value="2"/>
</dbReference>
<keyword evidence="8" id="KW-0472">Membrane</keyword>
<evidence type="ECO:0000256" key="4">
    <source>
        <dbReference type="ARBA" id="ARBA00023180"/>
    </source>
</evidence>
<evidence type="ECO:0000259" key="10">
    <source>
        <dbReference type="Pfam" id="PF21317"/>
    </source>
</evidence>
<dbReference type="Pfam" id="PF21467">
    <property type="entry name" value="BetaGal_gal-bd"/>
    <property type="match status" value="1"/>
</dbReference>
<dbReference type="FunFam" id="2.60.120.260:FF:000148">
    <property type="entry name" value="Beta-galactosidase, putative"/>
    <property type="match status" value="1"/>
</dbReference>
<evidence type="ECO:0000259" key="9">
    <source>
        <dbReference type="Pfam" id="PF01301"/>
    </source>
</evidence>
<comment type="caution">
    <text evidence="12">The sequence shown here is derived from an EMBL/GenBank/DDBJ whole genome shotgun (WGS) entry which is preliminary data.</text>
</comment>
<dbReference type="Pfam" id="PF21317">
    <property type="entry name" value="BetaGal_ABD_1"/>
    <property type="match status" value="1"/>
</dbReference>
<dbReference type="InterPro" id="IPR031330">
    <property type="entry name" value="Gly_Hdrlase_35_cat"/>
</dbReference>
<dbReference type="AlphaFoldDB" id="A0A9J6C0J4"/>
<evidence type="ECO:0000259" key="11">
    <source>
        <dbReference type="Pfam" id="PF21467"/>
    </source>
</evidence>
<keyword evidence="2" id="KW-0732">Signal</keyword>
<reference evidence="12" key="1">
    <citation type="submission" date="2021-03" db="EMBL/GenBank/DDBJ databases">
        <title>Chromosome level genome of the anhydrobiotic midge Polypedilum vanderplanki.</title>
        <authorList>
            <person name="Yoshida Y."/>
            <person name="Kikawada T."/>
            <person name="Gusev O."/>
        </authorList>
    </citation>
    <scope>NUCLEOTIDE SEQUENCE</scope>
    <source>
        <strain evidence="12">NIAS01</strain>
        <tissue evidence="12">Whole body or cell culture</tissue>
    </source>
</reference>
<keyword evidence="5" id="KW-0326">Glycosidase</keyword>
<evidence type="ECO:0008006" key="14">
    <source>
        <dbReference type="Google" id="ProtNLM"/>
    </source>
</evidence>
<keyword evidence="4" id="KW-0325">Glycoprotein</keyword>
<feature type="domain" description="Beta-galactosidase 1-like first all-beta" evidence="10">
    <location>
        <begin position="429"/>
        <end position="526"/>
    </location>
</feature>
<feature type="domain" description="Beta-galactosidase galactose-binding" evidence="11">
    <location>
        <begin position="575"/>
        <end position="636"/>
    </location>
</feature>
<feature type="domain" description="Glycoside hydrolase 35 catalytic" evidence="9">
    <location>
        <begin position="56"/>
        <end position="379"/>
    </location>
</feature>
<evidence type="ECO:0000256" key="8">
    <source>
        <dbReference type="SAM" id="Phobius"/>
    </source>
</evidence>
<evidence type="ECO:0000256" key="7">
    <source>
        <dbReference type="RuleBase" id="RU003679"/>
    </source>
</evidence>
<evidence type="ECO:0000256" key="2">
    <source>
        <dbReference type="ARBA" id="ARBA00022729"/>
    </source>
</evidence>
<dbReference type="OrthoDB" id="1657402at2759"/>
<dbReference type="EMBL" id="JADBJN010000002">
    <property type="protein sequence ID" value="KAG5675365.1"/>
    <property type="molecule type" value="Genomic_DNA"/>
</dbReference>
<keyword evidence="13" id="KW-1185">Reference proteome</keyword>
<dbReference type="InterPro" id="IPR001944">
    <property type="entry name" value="Glycoside_Hdrlase_35"/>
</dbReference>
<protein>
    <recommendedName>
        <fullName evidence="14">Beta-galactosidase</fullName>
    </recommendedName>
</protein>
<dbReference type="PIRSF" id="PIRSF006336">
    <property type="entry name" value="B-gal"/>
    <property type="match status" value="1"/>
</dbReference>
<dbReference type="InterPro" id="IPR008979">
    <property type="entry name" value="Galactose-bd-like_sf"/>
</dbReference>
<dbReference type="InterPro" id="IPR026283">
    <property type="entry name" value="B-gal_1-like"/>
</dbReference>
<gene>
    <name evidence="12" type="ORF">PVAND_005274</name>
</gene>
<keyword evidence="3" id="KW-0378">Hydrolase</keyword>
<evidence type="ECO:0000313" key="13">
    <source>
        <dbReference type="Proteomes" id="UP001107558"/>
    </source>
</evidence>
<dbReference type="PRINTS" id="PR00742">
    <property type="entry name" value="GLHYDRLASE35"/>
</dbReference>
<evidence type="ECO:0000256" key="5">
    <source>
        <dbReference type="ARBA" id="ARBA00023295"/>
    </source>
</evidence>
<keyword evidence="8" id="KW-1133">Transmembrane helix</keyword>
<comment type="similarity">
    <text evidence="1 7">Belongs to the glycosyl hydrolase 35 family.</text>
</comment>
<accession>A0A9J6C0J4</accession>
<sequence length="666" mass="75813">MTQGFCGRHKCLISIAAAIIVIAAIVGIVLGVVLTRSSNDEEKHERGFSIDYEHDTFLMDGKPFRYVAGSFHYFRALPQTWRQKLKTLKAGGLNAVDLYIQWSLHNPEDGIYNWDGIADVERVVEIATEEGLFVILRPGPYICAEIDNGGLPYWLATKYPNIKVRTNDTNYLFEVERWYSKLMPKFEKHLYGNGGNIIMVQVENEYGAFGACDEEYKEFLRDETLKYTQDKAILFTTDRPIDDELKCGQVKDVFVTTDFGLYNFSMVMYNFNKLREVQPKGPLVNTEFYTGWLTHWQEANARRGGEDLAKTLEYMLVLGANVDFYMYFGGTNFGFWAGANDWGIGKYMADITSYDYDAPMDEAGNPTEKYMIFRDVIKKYIDVVDESEIPEKIKTMAPGSLTMTPVNSLLSAEGRNILGSRSIESNTLLTFEQLKQFSGFVLYETELPKLTRDPANLLITDLRDRALVYVDEEYVGLLSRENVINTLPINADYGSKLSILVENQGRINFQIADDYKGIRGTVAVQTFDASSNNLYEFNNWTITGFPFDKSVDLESLARTSNGYQIDSSGLALNGPIIFHATLTINDNEEIFDTYWDTSDWNKGFLFVNGFNLGRYWSVGPQITMYIPKDILQHGKNAIFLVELQQAPTNLKMHFVKGPIFINDEKV</sequence>
<dbReference type="GO" id="GO:0005975">
    <property type="term" value="P:carbohydrate metabolic process"/>
    <property type="evidence" value="ECO:0007669"/>
    <property type="project" value="InterPro"/>
</dbReference>
<dbReference type="SUPFAM" id="SSF49785">
    <property type="entry name" value="Galactose-binding domain-like"/>
    <property type="match status" value="1"/>
</dbReference>
<feature type="active site" description="Proton donor" evidence="6">
    <location>
        <position position="205"/>
    </location>
</feature>
<dbReference type="Gene3D" id="3.20.20.80">
    <property type="entry name" value="Glycosidases"/>
    <property type="match status" value="1"/>
</dbReference>
<dbReference type="InterPro" id="IPR017853">
    <property type="entry name" value="GH"/>
</dbReference>
<dbReference type="PANTHER" id="PTHR23421">
    <property type="entry name" value="BETA-GALACTOSIDASE RELATED"/>
    <property type="match status" value="1"/>
</dbReference>
<proteinExistence type="inferred from homology"/>
<organism evidence="12 13">
    <name type="scientific">Polypedilum vanderplanki</name>
    <name type="common">Sleeping chironomid midge</name>
    <dbReference type="NCBI Taxonomy" id="319348"/>
    <lineage>
        <taxon>Eukaryota</taxon>
        <taxon>Metazoa</taxon>
        <taxon>Ecdysozoa</taxon>
        <taxon>Arthropoda</taxon>
        <taxon>Hexapoda</taxon>
        <taxon>Insecta</taxon>
        <taxon>Pterygota</taxon>
        <taxon>Neoptera</taxon>
        <taxon>Endopterygota</taxon>
        <taxon>Diptera</taxon>
        <taxon>Nematocera</taxon>
        <taxon>Chironomoidea</taxon>
        <taxon>Chironomidae</taxon>
        <taxon>Chironominae</taxon>
        <taxon>Polypedilum</taxon>
        <taxon>Polypedilum</taxon>
    </lineage>
</organism>
<evidence type="ECO:0000256" key="1">
    <source>
        <dbReference type="ARBA" id="ARBA00009809"/>
    </source>
</evidence>
<dbReference type="InterPro" id="IPR048913">
    <property type="entry name" value="BetaGal_gal-bd"/>
</dbReference>
<dbReference type="Pfam" id="PF01301">
    <property type="entry name" value="Glyco_hydro_35"/>
    <property type="match status" value="1"/>
</dbReference>
<dbReference type="SUPFAM" id="SSF51445">
    <property type="entry name" value="(Trans)glycosidases"/>
    <property type="match status" value="1"/>
</dbReference>
<name>A0A9J6C0J4_POLVA</name>
<dbReference type="FunFam" id="3.20.20.80:FF:000017">
    <property type="entry name" value="Beta-galactosidase"/>
    <property type="match status" value="1"/>
</dbReference>
<feature type="transmembrane region" description="Helical" evidence="8">
    <location>
        <begin position="12"/>
        <end position="34"/>
    </location>
</feature>
<dbReference type="InterPro" id="IPR048912">
    <property type="entry name" value="BetaGal1-like_ABD1"/>
</dbReference>
<evidence type="ECO:0000256" key="6">
    <source>
        <dbReference type="PIRSR" id="PIRSR006336-1"/>
    </source>
</evidence>